<sequence>MSVKTSNTFYEQGYEVWVREERDTEISDDIESNEVLIKHLISLPLFSLSDPYYVLGHVESVVLKEDMNVGGLGNDLLDVKLVGGKNCYIPFVKEVSALK</sequence>
<gene>
    <name evidence="1" type="ORF">TL16_g09737</name>
</gene>
<dbReference type="AlphaFoldDB" id="A0A9W7ELT3"/>
<reference evidence="2" key="1">
    <citation type="journal article" date="2023" name="Commun. Biol.">
        <title>Genome analysis of Parmales, the sister group of diatoms, reveals the evolutionary specialization of diatoms from phago-mixotrophs to photoautotrophs.</title>
        <authorList>
            <person name="Ban H."/>
            <person name="Sato S."/>
            <person name="Yoshikawa S."/>
            <person name="Yamada K."/>
            <person name="Nakamura Y."/>
            <person name="Ichinomiya M."/>
            <person name="Sato N."/>
            <person name="Blanc-Mathieu R."/>
            <person name="Endo H."/>
            <person name="Kuwata A."/>
            <person name="Ogata H."/>
        </authorList>
    </citation>
    <scope>NUCLEOTIDE SEQUENCE [LARGE SCALE GENOMIC DNA]</scope>
</reference>
<evidence type="ECO:0000313" key="2">
    <source>
        <dbReference type="Proteomes" id="UP001162640"/>
    </source>
</evidence>
<organism evidence="1 2">
    <name type="scientific">Triparma laevis f. inornata</name>
    <dbReference type="NCBI Taxonomy" id="1714386"/>
    <lineage>
        <taxon>Eukaryota</taxon>
        <taxon>Sar</taxon>
        <taxon>Stramenopiles</taxon>
        <taxon>Ochrophyta</taxon>
        <taxon>Bolidophyceae</taxon>
        <taxon>Parmales</taxon>
        <taxon>Triparmaceae</taxon>
        <taxon>Triparma</taxon>
    </lineage>
</organism>
<evidence type="ECO:0000313" key="1">
    <source>
        <dbReference type="EMBL" id="GMH83853.1"/>
    </source>
</evidence>
<comment type="caution">
    <text evidence="1">The sequence shown here is derived from an EMBL/GenBank/DDBJ whole genome shotgun (WGS) entry which is preliminary data.</text>
</comment>
<name>A0A9W7ELT3_9STRA</name>
<dbReference type="Proteomes" id="UP001162640">
    <property type="component" value="Unassembled WGS sequence"/>
</dbReference>
<dbReference type="EMBL" id="BLQM01000335">
    <property type="protein sequence ID" value="GMH83853.1"/>
    <property type="molecule type" value="Genomic_DNA"/>
</dbReference>
<accession>A0A9W7ELT3</accession>
<protein>
    <submittedName>
        <fullName evidence="1">Uncharacterized protein</fullName>
    </submittedName>
</protein>
<proteinExistence type="predicted"/>